<dbReference type="Proteomes" id="UP001163603">
    <property type="component" value="Chromosome 15"/>
</dbReference>
<gene>
    <name evidence="1" type="ORF">Pint_29635</name>
</gene>
<comment type="caution">
    <text evidence="1">The sequence shown here is derived from an EMBL/GenBank/DDBJ whole genome shotgun (WGS) entry which is preliminary data.</text>
</comment>
<dbReference type="EMBL" id="CM047750">
    <property type="protein sequence ID" value="KAJ0006822.1"/>
    <property type="molecule type" value="Genomic_DNA"/>
</dbReference>
<proteinExistence type="predicted"/>
<organism evidence="1 2">
    <name type="scientific">Pistacia integerrima</name>
    <dbReference type="NCBI Taxonomy" id="434235"/>
    <lineage>
        <taxon>Eukaryota</taxon>
        <taxon>Viridiplantae</taxon>
        <taxon>Streptophyta</taxon>
        <taxon>Embryophyta</taxon>
        <taxon>Tracheophyta</taxon>
        <taxon>Spermatophyta</taxon>
        <taxon>Magnoliopsida</taxon>
        <taxon>eudicotyledons</taxon>
        <taxon>Gunneridae</taxon>
        <taxon>Pentapetalae</taxon>
        <taxon>rosids</taxon>
        <taxon>malvids</taxon>
        <taxon>Sapindales</taxon>
        <taxon>Anacardiaceae</taxon>
        <taxon>Pistacia</taxon>
    </lineage>
</organism>
<reference evidence="2" key="1">
    <citation type="journal article" date="2023" name="G3 (Bethesda)">
        <title>Genome assembly and association tests identify interacting loci associated with vigor, precocity, and sex in interspecific pistachio rootstocks.</title>
        <authorList>
            <person name="Palmer W."/>
            <person name="Jacygrad E."/>
            <person name="Sagayaradj S."/>
            <person name="Cavanaugh K."/>
            <person name="Han R."/>
            <person name="Bertier L."/>
            <person name="Beede B."/>
            <person name="Kafkas S."/>
            <person name="Golino D."/>
            <person name="Preece J."/>
            <person name="Michelmore R."/>
        </authorList>
    </citation>
    <scope>NUCLEOTIDE SEQUENCE [LARGE SCALE GENOMIC DNA]</scope>
</reference>
<evidence type="ECO:0000313" key="2">
    <source>
        <dbReference type="Proteomes" id="UP001163603"/>
    </source>
</evidence>
<protein>
    <submittedName>
        <fullName evidence="1">Uncharacterized protein</fullName>
    </submittedName>
</protein>
<keyword evidence="2" id="KW-1185">Reference proteome</keyword>
<sequence length="773" mass="85519">MSFLTKPTSYYEELVCEIIPQMVQSSGLWKGLAGGSGIEGWLDFAFPRVELVIALVFIISQACHNTFKHLGFPLFTSQLIAGLILSPAVIGETASAKLITSHAVNGVGVFGALGYAGLLFFSGVKMDPTMVITVSRRAIDIGLLAIIPAAVLSITSLQIFCYNKEEKAKALGISIGYFSSTYPVITCMLTELKIINSELGRIAQTSAIVSDLFCVIIFMIISLFRENVDNALKQLAIIIIYTAFVFLVIRPAIKRLIKRIPKGKPLDNFYLGLLIIMFLASIVMAKWAPRFRFLGPYVLGLAIPDGPPVGSTLVERLETMINHIFLPMLFATAGMRVEKLFFIIRDHVSIITLSNAAMAIIVKLGACLLPPLYYNMPLKDAFTIAIIMCSKGAVELAGFIYSNDKRIIDAELYAVLFYFVLFMSSIVPMLVKNLYDPSKKYAGYNKRNLMALKLHSPLSIVTCIHVPDDVGSTINLLDVAWSSRDSPMIVNVLHLMKLRGQSTPIFISHDKTKTLHDSSHYENIIASFDKFEGNNWGAASVNAFTAISSPDFMHEDVCTLALDKTASLIILPFHRRWYIDGSVESDDKYIKTLNSRVLEMSPCSVAILMDRSSNINHSAYNDPLSKHEYNIAVIFIGGPDDREALTFAKRMALNTGVSLTVIHLVAAENEEGDDWGKMLDAVMLRDVMNIGYIHYKEKKITDGPETATMLHALVHEFNLMIVGRRADLESPQTSGLREWSEFPELGALGDLLASADYSSRCSVLIVQQQQTIT</sequence>
<accession>A0ACC0WZH6</accession>
<evidence type="ECO:0000313" key="1">
    <source>
        <dbReference type="EMBL" id="KAJ0006822.1"/>
    </source>
</evidence>
<name>A0ACC0WZH6_9ROSI</name>